<evidence type="ECO:0000313" key="2">
    <source>
        <dbReference type="EnsemblPlants" id="OMERI02G29440.1"/>
    </source>
</evidence>
<dbReference type="Proteomes" id="UP000008021">
    <property type="component" value="Chromosome 2"/>
</dbReference>
<dbReference type="AlphaFoldDB" id="A0A0E0CQS0"/>
<sequence length="70" mass="7648">MCSVCNARLRRTPRVHSSTASERRGLIRLQGREEEGKGKEGGAALSVSKGGRRKGRGKEGGRRKGRICVR</sequence>
<evidence type="ECO:0000313" key="3">
    <source>
        <dbReference type="Proteomes" id="UP000008021"/>
    </source>
</evidence>
<dbReference type="HOGENOM" id="CLU_2762075_0_0_1"/>
<feature type="region of interest" description="Disordered" evidence="1">
    <location>
        <begin position="1"/>
        <end position="70"/>
    </location>
</feature>
<reference evidence="2" key="2">
    <citation type="submission" date="2018-05" db="EMBL/GenBank/DDBJ databases">
        <title>OmerRS3 (Oryza meridionalis Reference Sequence Version 3).</title>
        <authorList>
            <person name="Zhang J."/>
            <person name="Kudrna D."/>
            <person name="Lee S."/>
            <person name="Talag J."/>
            <person name="Welchert J."/>
            <person name="Wing R.A."/>
        </authorList>
    </citation>
    <scope>NUCLEOTIDE SEQUENCE [LARGE SCALE GENOMIC DNA]</scope>
    <source>
        <strain evidence="2">cv. OR44</strain>
    </source>
</reference>
<dbReference type="EnsemblPlants" id="OMERI02G29440.1">
    <property type="protein sequence ID" value="OMERI02G29440.1"/>
    <property type="gene ID" value="OMERI02G29440"/>
</dbReference>
<proteinExistence type="predicted"/>
<dbReference type="Gramene" id="OMERI02G29440.1">
    <property type="protein sequence ID" value="OMERI02G29440.1"/>
    <property type="gene ID" value="OMERI02G29440"/>
</dbReference>
<name>A0A0E0CQS0_9ORYZ</name>
<evidence type="ECO:0000256" key="1">
    <source>
        <dbReference type="SAM" id="MobiDB-lite"/>
    </source>
</evidence>
<reference evidence="2" key="1">
    <citation type="submission" date="2015-04" db="UniProtKB">
        <authorList>
            <consortium name="EnsemblPlants"/>
        </authorList>
    </citation>
    <scope>IDENTIFICATION</scope>
</reference>
<protein>
    <submittedName>
        <fullName evidence="2">Uncharacterized protein</fullName>
    </submittedName>
</protein>
<organism evidence="2">
    <name type="scientific">Oryza meridionalis</name>
    <dbReference type="NCBI Taxonomy" id="40149"/>
    <lineage>
        <taxon>Eukaryota</taxon>
        <taxon>Viridiplantae</taxon>
        <taxon>Streptophyta</taxon>
        <taxon>Embryophyta</taxon>
        <taxon>Tracheophyta</taxon>
        <taxon>Spermatophyta</taxon>
        <taxon>Magnoliopsida</taxon>
        <taxon>Liliopsida</taxon>
        <taxon>Poales</taxon>
        <taxon>Poaceae</taxon>
        <taxon>BOP clade</taxon>
        <taxon>Oryzoideae</taxon>
        <taxon>Oryzeae</taxon>
        <taxon>Oryzinae</taxon>
        <taxon>Oryza</taxon>
    </lineage>
</organism>
<feature type="compositionally biased region" description="Basic and acidic residues" evidence="1">
    <location>
        <begin position="21"/>
        <end position="40"/>
    </location>
</feature>
<keyword evidence="3" id="KW-1185">Reference proteome</keyword>
<accession>A0A0E0CQS0</accession>